<feature type="compositionally biased region" description="Polar residues" evidence="1">
    <location>
        <begin position="110"/>
        <end position="124"/>
    </location>
</feature>
<evidence type="ECO:0000313" key="3">
    <source>
        <dbReference type="Proteomes" id="UP000289738"/>
    </source>
</evidence>
<sequence length="134" mass="14726">MPKVTLVQTLYPSKPSSVAPTTSERPSFEARRKRGHEFKHYWTIDAIDEYKEKIEAHSSQQAMESTVNSPLHALGVVLGKDHCGHVRGLGMGAIPTVIFKNNTRRISQMNLGSSNDADTSSTCGPNGARRAGYR</sequence>
<protein>
    <submittedName>
        <fullName evidence="2">Uncharacterized protein</fullName>
    </submittedName>
</protein>
<organism evidence="2 3">
    <name type="scientific">Arachis hypogaea</name>
    <name type="common">Peanut</name>
    <dbReference type="NCBI Taxonomy" id="3818"/>
    <lineage>
        <taxon>Eukaryota</taxon>
        <taxon>Viridiplantae</taxon>
        <taxon>Streptophyta</taxon>
        <taxon>Embryophyta</taxon>
        <taxon>Tracheophyta</taxon>
        <taxon>Spermatophyta</taxon>
        <taxon>Magnoliopsida</taxon>
        <taxon>eudicotyledons</taxon>
        <taxon>Gunneridae</taxon>
        <taxon>Pentapetalae</taxon>
        <taxon>rosids</taxon>
        <taxon>fabids</taxon>
        <taxon>Fabales</taxon>
        <taxon>Fabaceae</taxon>
        <taxon>Papilionoideae</taxon>
        <taxon>50 kb inversion clade</taxon>
        <taxon>dalbergioids sensu lato</taxon>
        <taxon>Dalbergieae</taxon>
        <taxon>Pterocarpus clade</taxon>
        <taxon>Arachis</taxon>
    </lineage>
</organism>
<feature type="region of interest" description="Disordered" evidence="1">
    <location>
        <begin position="12"/>
        <end position="32"/>
    </location>
</feature>
<reference evidence="2 3" key="1">
    <citation type="submission" date="2019-01" db="EMBL/GenBank/DDBJ databases">
        <title>Sequencing of cultivated peanut Arachis hypogaea provides insights into genome evolution and oil improvement.</title>
        <authorList>
            <person name="Chen X."/>
        </authorList>
    </citation>
    <scope>NUCLEOTIDE SEQUENCE [LARGE SCALE GENOMIC DNA]</scope>
    <source>
        <strain evidence="3">cv. Fuhuasheng</strain>
        <tissue evidence="2">Leaves</tissue>
    </source>
</reference>
<accession>A0A445CQB2</accession>
<dbReference type="Proteomes" id="UP000289738">
    <property type="component" value="Chromosome A06"/>
</dbReference>
<dbReference type="AlphaFoldDB" id="A0A445CQB2"/>
<evidence type="ECO:0000256" key="1">
    <source>
        <dbReference type="SAM" id="MobiDB-lite"/>
    </source>
</evidence>
<gene>
    <name evidence="2" type="ORF">Ahy_A06g028092</name>
</gene>
<name>A0A445CQB2_ARAHY</name>
<feature type="compositionally biased region" description="Polar residues" evidence="1">
    <location>
        <begin position="12"/>
        <end position="25"/>
    </location>
</feature>
<evidence type="ECO:0000313" key="2">
    <source>
        <dbReference type="EMBL" id="RYR53131.1"/>
    </source>
</evidence>
<proteinExistence type="predicted"/>
<keyword evidence="3" id="KW-1185">Reference proteome</keyword>
<feature type="region of interest" description="Disordered" evidence="1">
    <location>
        <begin position="110"/>
        <end position="134"/>
    </location>
</feature>
<comment type="caution">
    <text evidence="2">The sequence shown here is derived from an EMBL/GenBank/DDBJ whole genome shotgun (WGS) entry which is preliminary data.</text>
</comment>
<dbReference type="EMBL" id="SDMP01000006">
    <property type="protein sequence ID" value="RYR53131.1"/>
    <property type="molecule type" value="Genomic_DNA"/>
</dbReference>